<evidence type="ECO:0000256" key="3">
    <source>
        <dbReference type="ARBA" id="ARBA00018111"/>
    </source>
</evidence>
<dbReference type="InterPro" id="IPR053926">
    <property type="entry name" value="RecX_HTH_1st"/>
</dbReference>
<evidence type="ECO:0000256" key="1">
    <source>
        <dbReference type="ARBA" id="ARBA00004496"/>
    </source>
</evidence>
<dbReference type="GO" id="GO:0006282">
    <property type="term" value="P:regulation of DNA repair"/>
    <property type="evidence" value="ECO:0007669"/>
    <property type="project" value="UniProtKB-UniRule"/>
</dbReference>
<feature type="domain" description="RecX second three-helical" evidence="6">
    <location>
        <begin position="123"/>
        <end position="164"/>
    </location>
</feature>
<evidence type="ECO:0000259" key="7">
    <source>
        <dbReference type="Pfam" id="PF21981"/>
    </source>
</evidence>
<proteinExistence type="inferred from homology"/>
<accession>A0A1M6TEB6</accession>
<evidence type="ECO:0000256" key="5">
    <source>
        <dbReference type="HAMAP-Rule" id="MF_01114"/>
    </source>
</evidence>
<dbReference type="PANTHER" id="PTHR33602:SF1">
    <property type="entry name" value="REGULATORY PROTEIN RECX FAMILY PROTEIN"/>
    <property type="match status" value="1"/>
</dbReference>
<dbReference type="InterPro" id="IPR003783">
    <property type="entry name" value="Regulatory_RecX"/>
</dbReference>
<comment type="function">
    <text evidence="5">Modulates RecA activity.</text>
</comment>
<dbReference type="HAMAP" id="MF_01114">
    <property type="entry name" value="RecX"/>
    <property type="match status" value="1"/>
</dbReference>
<protein>
    <recommendedName>
        <fullName evidence="3 5">Regulatory protein RecX</fullName>
    </recommendedName>
</protein>
<dbReference type="InterPro" id="IPR053925">
    <property type="entry name" value="RecX_HTH_3rd"/>
</dbReference>
<dbReference type="InterPro" id="IPR053924">
    <property type="entry name" value="RecX_HTH_2nd"/>
</dbReference>
<evidence type="ECO:0000256" key="2">
    <source>
        <dbReference type="ARBA" id="ARBA00009695"/>
    </source>
</evidence>
<keyword evidence="10" id="KW-1185">Reference proteome</keyword>
<dbReference type="Pfam" id="PF02631">
    <property type="entry name" value="RecX_HTH2"/>
    <property type="match status" value="1"/>
</dbReference>
<feature type="domain" description="RecX first three-helical" evidence="8">
    <location>
        <begin position="77"/>
        <end position="116"/>
    </location>
</feature>
<dbReference type="Gene3D" id="1.10.10.10">
    <property type="entry name" value="Winged helix-like DNA-binding domain superfamily/Winged helix DNA-binding domain"/>
    <property type="match status" value="3"/>
</dbReference>
<dbReference type="PANTHER" id="PTHR33602">
    <property type="entry name" value="REGULATORY PROTEIN RECX FAMILY PROTEIN"/>
    <property type="match status" value="1"/>
</dbReference>
<reference evidence="10" key="1">
    <citation type="submission" date="2016-11" db="EMBL/GenBank/DDBJ databases">
        <authorList>
            <person name="Varghese N."/>
            <person name="Submissions S."/>
        </authorList>
    </citation>
    <scope>NUCLEOTIDE SEQUENCE [LARGE SCALE GENOMIC DNA]</scope>
    <source>
        <strain evidence="10">DSM 22212</strain>
    </source>
</reference>
<comment type="similarity">
    <text evidence="2 5">Belongs to the RecX family.</text>
</comment>
<dbReference type="InterPro" id="IPR036388">
    <property type="entry name" value="WH-like_DNA-bd_sf"/>
</dbReference>
<dbReference type="Pfam" id="PF21981">
    <property type="entry name" value="RecX_HTH3"/>
    <property type="match status" value="1"/>
</dbReference>
<dbReference type="OrthoDB" id="1523826at2"/>
<keyword evidence="4 5" id="KW-0963">Cytoplasm</keyword>
<evidence type="ECO:0000256" key="4">
    <source>
        <dbReference type="ARBA" id="ARBA00022490"/>
    </source>
</evidence>
<evidence type="ECO:0000259" key="8">
    <source>
        <dbReference type="Pfam" id="PF21982"/>
    </source>
</evidence>
<dbReference type="STRING" id="633813.SAMN04488087_1352"/>
<evidence type="ECO:0000313" key="9">
    <source>
        <dbReference type="EMBL" id="SHK55118.1"/>
    </source>
</evidence>
<organism evidence="9 10">
    <name type="scientific">Rhodothermus profundi</name>
    <dbReference type="NCBI Taxonomy" id="633813"/>
    <lineage>
        <taxon>Bacteria</taxon>
        <taxon>Pseudomonadati</taxon>
        <taxon>Rhodothermota</taxon>
        <taxon>Rhodothermia</taxon>
        <taxon>Rhodothermales</taxon>
        <taxon>Rhodothermaceae</taxon>
        <taxon>Rhodothermus</taxon>
    </lineage>
</organism>
<dbReference type="Proteomes" id="UP000185812">
    <property type="component" value="Unassembled WGS sequence"/>
</dbReference>
<comment type="subcellular location">
    <subcellularLocation>
        <location evidence="1 5">Cytoplasm</location>
    </subcellularLocation>
</comment>
<gene>
    <name evidence="5" type="primary">recX</name>
    <name evidence="9" type="ORF">SAMN04488087_1352</name>
</gene>
<feature type="domain" description="RecX third three-helical" evidence="7">
    <location>
        <begin position="174"/>
        <end position="217"/>
    </location>
</feature>
<dbReference type="EMBL" id="FRAU01000004">
    <property type="protein sequence ID" value="SHK55118.1"/>
    <property type="molecule type" value="Genomic_DNA"/>
</dbReference>
<evidence type="ECO:0000259" key="6">
    <source>
        <dbReference type="Pfam" id="PF02631"/>
    </source>
</evidence>
<sequence length="224" mass="26182">MSTHALQPADPPVFREGVVTRLQAQAHNPERISIFLDGMFWMGVHRDVLHHHAVCEGQVLPVTVQRAIYQSELARQARSIALRYLERRQRTVQEVRRRLERAGFSEEIVEQVIAELKAQRYLDDLRYAQAYVEERLAGKGYGPRWLRHELYRRGVPSAVVETALASVLARTSPLEVARPLAQRRWQLLRRQEPDRKKRQQKLVAFLLRRGFSSEIAYMLLRELN</sequence>
<evidence type="ECO:0000313" key="10">
    <source>
        <dbReference type="Proteomes" id="UP000185812"/>
    </source>
</evidence>
<dbReference type="GO" id="GO:0005737">
    <property type="term" value="C:cytoplasm"/>
    <property type="evidence" value="ECO:0007669"/>
    <property type="project" value="UniProtKB-SubCell"/>
</dbReference>
<name>A0A1M6TEB6_9BACT</name>
<dbReference type="Pfam" id="PF21982">
    <property type="entry name" value="RecX_HTH1"/>
    <property type="match status" value="1"/>
</dbReference>
<dbReference type="AlphaFoldDB" id="A0A1M6TEB6"/>
<dbReference type="RefSeq" id="WP_072715220.1">
    <property type="nucleotide sequence ID" value="NZ_FRAU01000004.1"/>
</dbReference>